<evidence type="ECO:0000313" key="2">
    <source>
        <dbReference type="EMBL" id="ACZ18829.1"/>
    </source>
</evidence>
<dbReference type="EnsemblBacteria" id="ACZ18829">
    <property type="protein sequence ID" value="ACZ18829"/>
    <property type="gene ID" value="Taci_0593"/>
</dbReference>
<dbReference type="EMBL" id="CP001818">
    <property type="protein sequence ID" value="ACZ18829.1"/>
    <property type="molecule type" value="Genomic_DNA"/>
</dbReference>
<evidence type="ECO:0000259" key="1">
    <source>
        <dbReference type="Pfam" id="PF06114"/>
    </source>
</evidence>
<evidence type="ECO:0000313" key="3">
    <source>
        <dbReference type="Proteomes" id="UP000002030"/>
    </source>
</evidence>
<keyword evidence="3" id="KW-1185">Reference proteome</keyword>
<dbReference type="AlphaFoldDB" id="D1B976"/>
<feature type="domain" description="IrrE N-terminal-like" evidence="1">
    <location>
        <begin position="28"/>
        <end position="119"/>
    </location>
</feature>
<name>D1B976_THEAS</name>
<dbReference type="RefSeq" id="WP_012869345.1">
    <property type="nucleotide sequence ID" value="NC_013522.1"/>
</dbReference>
<dbReference type="Pfam" id="PF06114">
    <property type="entry name" value="Peptidase_M78"/>
    <property type="match status" value="1"/>
</dbReference>
<dbReference type="InterPro" id="IPR010359">
    <property type="entry name" value="IrrE_HExxH"/>
</dbReference>
<sequence length="136" mass="16269">MRFSYPSPPEEIPRWAREEARRWVGKDQFDVLVMAEELSGRSLEVRYVDLPEDVFGFHVCRGSRGAILINAGLPPFWRRFTLFHEIYHIVKHPKGKAFWERTFQPLSRFEREADHFAWAAVWPEWSRGDYSQWDCP</sequence>
<dbReference type="eggNOG" id="COG2856">
    <property type="taxonomic scope" value="Bacteria"/>
</dbReference>
<accession>D1B976</accession>
<organism evidence="2 3">
    <name type="scientific">Thermanaerovibrio acidaminovorans (strain ATCC 49978 / DSM 6589 / Su883)</name>
    <name type="common">Selenomonas acidaminovorans</name>
    <dbReference type="NCBI Taxonomy" id="525903"/>
    <lineage>
        <taxon>Bacteria</taxon>
        <taxon>Thermotogati</taxon>
        <taxon>Synergistota</taxon>
        <taxon>Synergistia</taxon>
        <taxon>Synergistales</taxon>
        <taxon>Synergistaceae</taxon>
        <taxon>Thermanaerovibrio</taxon>
    </lineage>
</organism>
<dbReference type="HOGENOM" id="CLU_1874452_0_0_0"/>
<dbReference type="OrthoDB" id="4701at2"/>
<dbReference type="Gene3D" id="1.10.10.2910">
    <property type="match status" value="1"/>
</dbReference>
<reference evidence="2 3" key="1">
    <citation type="journal article" date="2009" name="Stand. Genomic Sci.">
        <title>Complete genome sequence of Thermanaerovibrio acidaminovorans type strain (Su883).</title>
        <authorList>
            <person name="Chovatia M."/>
            <person name="Sikorski J."/>
            <person name="Schroder M."/>
            <person name="Lapidus A."/>
            <person name="Nolan M."/>
            <person name="Tice H."/>
            <person name="Glavina Del Rio T."/>
            <person name="Copeland A."/>
            <person name="Cheng J.F."/>
            <person name="Lucas S."/>
            <person name="Chen F."/>
            <person name="Bruce D."/>
            <person name="Goodwin L."/>
            <person name="Pitluck S."/>
            <person name="Ivanova N."/>
            <person name="Mavromatis K."/>
            <person name="Ovchinnikova G."/>
            <person name="Pati A."/>
            <person name="Chen A."/>
            <person name="Palaniappan K."/>
            <person name="Land M."/>
            <person name="Hauser L."/>
            <person name="Chang Y.J."/>
            <person name="Jeffries C.D."/>
            <person name="Chain P."/>
            <person name="Saunders E."/>
            <person name="Detter J.C."/>
            <person name="Brettin T."/>
            <person name="Rohde M."/>
            <person name="Goker M."/>
            <person name="Spring S."/>
            <person name="Bristow J."/>
            <person name="Markowitz V."/>
            <person name="Hugenholtz P."/>
            <person name="Kyrpides N.C."/>
            <person name="Klenk H.P."/>
            <person name="Eisen J.A."/>
        </authorList>
    </citation>
    <scope>NUCLEOTIDE SEQUENCE [LARGE SCALE GENOMIC DNA]</scope>
    <source>
        <strain evidence="3">ATCC 49978 / DSM 6589 / Su883</strain>
    </source>
</reference>
<protein>
    <recommendedName>
        <fullName evidence="1">IrrE N-terminal-like domain-containing protein</fullName>
    </recommendedName>
</protein>
<dbReference type="KEGG" id="tai:Taci_0593"/>
<dbReference type="STRING" id="525903.Taci_0593"/>
<gene>
    <name evidence="2" type="ordered locus">Taci_0593</name>
</gene>
<proteinExistence type="predicted"/>
<dbReference type="Proteomes" id="UP000002030">
    <property type="component" value="Chromosome"/>
</dbReference>